<dbReference type="EMBL" id="CP054493">
    <property type="protein sequence ID" value="QOY54616.1"/>
    <property type="molecule type" value="Genomic_DNA"/>
</dbReference>
<dbReference type="GO" id="GO:0005829">
    <property type="term" value="C:cytosol"/>
    <property type="evidence" value="ECO:0007669"/>
    <property type="project" value="TreeGrafter"/>
</dbReference>
<sequence>MNEFTYPEMMVHVPLCTSKDPKNVLIISDNAELLSEELERHVEVGSKVISCKLEAISALEDKAYDVVISEMQADAAFISHIDRVLEDDGQFVTIHPTLDETEANKILMKTLGRYFKVIMPYNLGNCSTALLSSKEYHPTADINLHRSDMIDGLSYYNCDVHVASFAMGNYIRKEYLGIVKN</sequence>
<evidence type="ECO:0000313" key="3">
    <source>
        <dbReference type="Proteomes" id="UP000593836"/>
    </source>
</evidence>
<organism evidence="2 3">
    <name type="scientific">Candidatus Sulfurimonas marisnigri</name>
    <dbReference type="NCBI Taxonomy" id="2740405"/>
    <lineage>
        <taxon>Bacteria</taxon>
        <taxon>Pseudomonadati</taxon>
        <taxon>Campylobacterota</taxon>
        <taxon>Epsilonproteobacteria</taxon>
        <taxon>Campylobacterales</taxon>
        <taxon>Sulfurimonadaceae</taxon>
        <taxon>Sulfurimonas</taxon>
    </lineage>
</organism>
<dbReference type="AlphaFoldDB" id="A0A7S7M061"/>
<keyword evidence="3" id="KW-1185">Reference proteome</keyword>
<evidence type="ECO:0000256" key="1">
    <source>
        <dbReference type="ARBA" id="ARBA00023066"/>
    </source>
</evidence>
<evidence type="ECO:0000313" key="2">
    <source>
        <dbReference type="EMBL" id="QOY54616.1"/>
    </source>
</evidence>
<dbReference type="InterPro" id="IPR029063">
    <property type="entry name" value="SAM-dependent_MTases_sf"/>
</dbReference>
<proteinExistence type="predicted"/>
<protein>
    <submittedName>
        <fullName evidence="2">Spermidine synthase</fullName>
    </submittedName>
</protein>
<reference evidence="2 3" key="1">
    <citation type="submission" date="2020-05" db="EMBL/GenBank/DDBJ databases">
        <title>Sulfurimonas marisnigri, sp. nov., and Sulfurimonas baltica, sp. nov., manganese oxide reducing chemolithoautotrophs of the class Epsilonproteobacteria isolated from the pelagic redoxclines of the Black and Baltic Seas and emended description of the genus Sulfurimonas.</title>
        <authorList>
            <person name="Henkel J.V."/>
            <person name="Laudan C."/>
            <person name="Werner J."/>
            <person name="Neu T."/>
            <person name="Plewe S."/>
            <person name="Sproer C."/>
            <person name="Bunk B."/>
            <person name="Schulz-Vogt H.N."/>
        </authorList>
    </citation>
    <scope>NUCLEOTIDE SEQUENCE [LARGE SCALE GENOMIC DNA]</scope>
    <source>
        <strain evidence="2 3">SoZ1</strain>
    </source>
</reference>
<dbReference type="Pfam" id="PF01564">
    <property type="entry name" value="Spermine_synth"/>
    <property type="match status" value="1"/>
</dbReference>
<dbReference type="SUPFAM" id="SSF53335">
    <property type="entry name" value="S-adenosyl-L-methionine-dependent methyltransferases"/>
    <property type="match status" value="1"/>
</dbReference>
<dbReference type="PANTHER" id="PTHR11558:SF11">
    <property type="entry name" value="SPERMIDINE SYNTHASE"/>
    <property type="match status" value="1"/>
</dbReference>
<dbReference type="GO" id="GO:0004766">
    <property type="term" value="F:spermidine synthase activity"/>
    <property type="evidence" value="ECO:0007669"/>
    <property type="project" value="TreeGrafter"/>
</dbReference>
<keyword evidence="1" id="KW-0745">Spermidine biosynthesis</keyword>
<dbReference type="KEGG" id="smas:HUE87_12255"/>
<gene>
    <name evidence="2" type="ORF">HUE87_12255</name>
</gene>
<dbReference type="Gene3D" id="3.40.50.150">
    <property type="entry name" value="Vaccinia Virus protein VP39"/>
    <property type="match status" value="2"/>
</dbReference>
<dbReference type="InterPro" id="IPR001045">
    <property type="entry name" value="Spermi_synthase"/>
</dbReference>
<dbReference type="Proteomes" id="UP000593836">
    <property type="component" value="Chromosome"/>
</dbReference>
<dbReference type="RefSeq" id="WP_194366661.1">
    <property type="nucleotide sequence ID" value="NZ_CP054493.1"/>
</dbReference>
<name>A0A7S7M061_9BACT</name>
<dbReference type="GO" id="GO:0008295">
    <property type="term" value="P:spermidine biosynthetic process"/>
    <property type="evidence" value="ECO:0007669"/>
    <property type="project" value="UniProtKB-KW"/>
</dbReference>
<dbReference type="PANTHER" id="PTHR11558">
    <property type="entry name" value="SPERMIDINE/SPERMINE SYNTHASE"/>
    <property type="match status" value="1"/>
</dbReference>
<accession>A0A7S7M061</accession>